<dbReference type="CDD" id="cd01335">
    <property type="entry name" value="Radical_SAM"/>
    <property type="match status" value="1"/>
</dbReference>
<reference evidence="8 9" key="1">
    <citation type="submission" date="2018-04" db="EMBL/GenBank/DDBJ databases">
        <title>Genomic Encyclopedia of Type Strains, Phase IV (KMG-IV): sequencing the most valuable type-strain genomes for metagenomic binning, comparative biology and taxonomic classification.</title>
        <authorList>
            <person name="Goeker M."/>
        </authorList>
    </citation>
    <scope>NUCLEOTIDE SEQUENCE [LARGE SCALE GENOMIC DNA]</scope>
    <source>
        <strain evidence="8 9">DSM 104150</strain>
    </source>
</reference>
<keyword evidence="9" id="KW-1185">Reference proteome</keyword>
<dbReference type="PANTHER" id="PTHR43728:SF1">
    <property type="entry name" value="FE-S OXIDOREDUCTASE"/>
    <property type="match status" value="1"/>
</dbReference>
<dbReference type="NCBIfam" id="TIGR04167">
    <property type="entry name" value="rSAM_SeCys"/>
    <property type="match status" value="1"/>
</dbReference>
<dbReference type="RefSeq" id="WP_110265407.1">
    <property type="nucleotide sequence ID" value="NZ_CAWNXA010000006.1"/>
</dbReference>
<comment type="cofactor">
    <cofactor evidence="1">
        <name>[4Fe-4S] cluster</name>
        <dbReference type="ChEBI" id="CHEBI:49883"/>
    </cofactor>
</comment>
<name>A0A318E6H0_9GAMM</name>
<keyword evidence="2" id="KW-0949">S-adenosyl-L-methionine</keyword>
<organism evidence="8 9">
    <name type="scientific">Sinimarinibacterium flocculans</name>
    <dbReference type="NCBI Taxonomy" id="985250"/>
    <lineage>
        <taxon>Bacteria</taxon>
        <taxon>Pseudomonadati</taxon>
        <taxon>Pseudomonadota</taxon>
        <taxon>Gammaproteobacteria</taxon>
        <taxon>Nevskiales</taxon>
        <taxon>Nevskiaceae</taxon>
        <taxon>Sinimarinibacterium</taxon>
    </lineage>
</organism>
<dbReference type="OrthoDB" id="9810775at2"/>
<evidence type="ECO:0000256" key="3">
    <source>
        <dbReference type="ARBA" id="ARBA00022723"/>
    </source>
</evidence>
<evidence type="ECO:0000256" key="1">
    <source>
        <dbReference type="ARBA" id="ARBA00001966"/>
    </source>
</evidence>
<evidence type="ECO:0000259" key="7">
    <source>
        <dbReference type="Pfam" id="PF12345"/>
    </source>
</evidence>
<evidence type="ECO:0000256" key="5">
    <source>
        <dbReference type="ARBA" id="ARBA00023014"/>
    </source>
</evidence>
<keyword evidence="3" id="KW-0479">Metal-binding</keyword>
<dbReference type="GO" id="GO:0003824">
    <property type="term" value="F:catalytic activity"/>
    <property type="evidence" value="ECO:0007669"/>
    <property type="project" value="InterPro"/>
</dbReference>
<dbReference type="Gene3D" id="3.20.20.70">
    <property type="entry name" value="Aldolase class I"/>
    <property type="match status" value="1"/>
</dbReference>
<dbReference type="Pfam" id="PF04055">
    <property type="entry name" value="Radical_SAM"/>
    <property type="match status" value="1"/>
</dbReference>
<sequence length="327" mass="36050">MTDLFSRELERRGIALPPRAVDTLQLNITRRCNQACRHCHVDASPARTEMLSAEGVAACLDVLERHPQIGTLDLTGGAPELHPQFTQLVEGARALDRRVIVRHNLTVQFDGDPATKQPMDHLPAFFAQQGVEVVSSLPYYQEYFTDAQRGSGVFSKSIEALHRLNAVGYGVPGTGRVLSLVYNPVGPYLPAPQASLEADYRKALEQQFDVQFTNLFTITNMPIHRFRLHLEKSGQYAAYMDKLLAAFNPAAAGNVMCRDLISVDHLGRLYDCDFNQQLGLHLQRDDGTPETIFDFDPARLLRRSIRLGDHCLGCSAGGGSSCGGATV</sequence>
<dbReference type="InterPro" id="IPR026351">
    <property type="entry name" value="rSAM_ArsS-like"/>
</dbReference>
<dbReference type="InterPro" id="IPR007197">
    <property type="entry name" value="rSAM"/>
</dbReference>
<comment type="caution">
    <text evidence="8">The sequence shown here is derived from an EMBL/GenBank/DDBJ whole genome shotgun (WGS) entry which is preliminary data.</text>
</comment>
<dbReference type="InterPro" id="IPR013785">
    <property type="entry name" value="Aldolase_TIM"/>
</dbReference>
<feature type="domain" description="Arsenosugar biosynthesis radical SAM protein ArsS-like C-terminal" evidence="7">
    <location>
        <begin position="189"/>
        <end position="325"/>
    </location>
</feature>
<dbReference type="SUPFAM" id="SSF102114">
    <property type="entry name" value="Radical SAM enzymes"/>
    <property type="match status" value="1"/>
</dbReference>
<dbReference type="InterPro" id="IPR058240">
    <property type="entry name" value="rSAM_sf"/>
</dbReference>
<feature type="domain" description="Radical SAM core" evidence="6">
    <location>
        <begin position="26"/>
        <end position="171"/>
    </location>
</feature>
<evidence type="ECO:0000259" key="6">
    <source>
        <dbReference type="Pfam" id="PF04055"/>
    </source>
</evidence>
<evidence type="ECO:0000256" key="4">
    <source>
        <dbReference type="ARBA" id="ARBA00023004"/>
    </source>
</evidence>
<dbReference type="GO" id="GO:0046872">
    <property type="term" value="F:metal ion binding"/>
    <property type="evidence" value="ECO:0007669"/>
    <property type="project" value="UniProtKB-KW"/>
</dbReference>
<dbReference type="PANTHER" id="PTHR43728">
    <property type="entry name" value="SLR0304 PROTEIN"/>
    <property type="match status" value="1"/>
</dbReference>
<evidence type="ECO:0000313" key="9">
    <source>
        <dbReference type="Proteomes" id="UP000248330"/>
    </source>
</evidence>
<gene>
    <name evidence="8" type="ORF">C8D93_10662</name>
</gene>
<accession>A0A318E6H0</accession>
<dbReference type="Proteomes" id="UP000248330">
    <property type="component" value="Unassembled WGS sequence"/>
</dbReference>
<protein>
    <submittedName>
        <fullName evidence="8">Radical SAM/Cys-rich protein</fullName>
    </submittedName>
</protein>
<dbReference type="AlphaFoldDB" id="A0A318E6H0"/>
<dbReference type="Pfam" id="PF12345">
    <property type="entry name" value="DUF3641"/>
    <property type="match status" value="1"/>
</dbReference>
<keyword evidence="4" id="KW-0408">Iron</keyword>
<dbReference type="GO" id="GO:0051536">
    <property type="term" value="F:iron-sulfur cluster binding"/>
    <property type="evidence" value="ECO:0007669"/>
    <property type="project" value="UniProtKB-KW"/>
</dbReference>
<evidence type="ECO:0000256" key="2">
    <source>
        <dbReference type="ARBA" id="ARBA00022691"/>
    </source>
</evidence>
<dbReference type="SFLD" id="SFLDS00029">
    <property type="entry name" value="Radical_SAM"/>
    <property type="match status" value="1"/>
</dbReference>
<keyword evidence="5" id="KW-0411">Iron-sulfur</keyword>
<evidence type="ECO:0000313" key="8">
    <source>
        <dbReference type="EMBL" id="PXV67086.1"/>
    </source>
</evidence>
<proteinExistence type="predicted"/>
<dbReference type="InterPro" id="IPR024521">
    <property type="entry name" value="ArsS-like_C"/>
</dbReference>
<dbReference type="EMBL" id="QICN01000006">
    <property type="protein sequence ID" value="PXV67086.1"/>
    <property type="molecule type" value="Genomic_DNA"/>
</dbReference>